<name>A0A4P0XPY9_KLEPN</name>
<sequence length="74" mass="8011">MELPLLQLMRVLAPNLAAGNPVIAKHASIVPHCAETFAHLVREAGAPEGAWTNLFISQDQVAKIIVTIACRARR</sequence>
<dbReference type="Proteomes" id="UP000507695">
    <property type="component" value="Unassembled WGS sequence"/>
</dbReference>
<dbReference type="EMBL" id="CABDVL010000003">
    <property type="protein sequence ID" value="VTM50217.1"/>
    <property type="molecule type" value="Genomic_DNA"/>
</dbReference>
<proteinExistence type="predicted"/>
<dbReference type="PANTHER" id="PTHR43217">
    <property type="entry name" value="SUCCINATE SEMIALDEHYDE DEHYDROGENASE [NAD(P)+] SAD"/>
    <property type="match status" value="1"/>
</dbReference>
<keyword evidence="1 3" id="KW-0560">Oxidoreductase</keyword>
<organism evidence="3">
    <name type="scientific">Klebsiella pneumoniae</name>
    <dbReference type="NCBI Taxonomy" id="573"/>
    <lineage>
        <taxon>Bacteria</taxon>
        <taxon>Pseudomonadati</taxon>
        <taxon>Pseudomonadota</taxon>
        <taxon>Gammaproteobacteria</taxon>
        <taxon>Enterobacterales</taxon>
        <taxon>Enterobacteriaceae</taxon>
        <taxon>Klebsiella/Raoultella group</taxon>
        <taxon>Klebsiella</taxon>
        <taxon>Klebsiella pneumoniae complex</taxon>
    </lineage>
</organism>
<dbReference type="InterPro" id="IPR016161">
    <property type="entry name" value="Ald_DH/histidinol_DH"/>
</dbReference>
<protein>
    <submittedName>
        <fullName evidence="3">Succinate-semialdehyde dehydrogenase</fullName>
        <ecNumber evidence="3">1.2.1.79</ecNumber>
    </submittedName>
</protein>
<accession>A0A4P0XPY9</accession>
<evidence type="ECO:0000313" key="3">
    <source>
        <dbReference type="EMBL" id="VTM50217.1"/>
    </source>
</evidence>
<reference evidence="3" key="1">
    <citation type="submission" date="2019-04" db="EMBL/GenBank/DDBJ databases">
        <authorList>
            <consortium name="Pathogen Informatics"/>
        </authorList>
    </citation>
    <scope>NUCLEOTIDE SEQUENCE</scope>
    <source>
        <strain evidence="3">NCTC9183</strain>
    </source>
</reference>
<dbReference type="Pfam" id="PF00171">
    <property type="entry name" value="Aldedh"/>
    <property type="match status" value="1"/>
</dbReference>
<evidence type="ECO:0000256" key="1">
    <source>
        <dbReference type="ARBA" id="ARBA00023002"/>
    </source>
</evidence>
<dbReference type="GO" id="GO:0004777">
    <property type="term" value="F:succinate-semialdehyde dehydrogenase (NAD+) activity"/>
    <property type="evidence" value="ECO:0007669"/>
    <property type="project" value="TreeGrafter"/>
</dbReference>
<dbReference type="Gene3D" id="3.40.605.10">
    <property type="entry name" value="Aldehyde Dehydrogenase, Chain A, domain 1"/>
    <property type="match status" value="1"/>
</dbReference>
<gene>
    <name evidence="3" type="primary">gabD1_1</name>
    <name evidence="3" type="ORF">NCTC9183_01287</name>
</gene>
<dbReference type="InterPro" id="IPR015590">
    <property type="entry name" value="Aldehyde_DH_dom"/>
</dbReference>
<feature type="domain" description="Aldehyde dehydrogenase" evidence="2">
    <location>
        <begin position="3"/>
        <end position="66"/>
    </location>
</feature>
<dbReference type="PANTHER" id="PTHR43217:SF2">
    <property type="entry name" value="SUCCINATE-SEMIALDEHYDE DEHYDROGENASE [NADP(+)]"/>
    <property type="match status" value="1"/>
</dbReference>
<dbReference type="InterPro" id="IPR047110">
    <property type="entry name" value="GABD/Sad-like"/>
</dbReference>
<dbReference type="InterPro" id="IPR016162">
    <property type="entry name" value="Ald_DH_N"/>
</dbReference>
<dbReference type="SUPFAM" id="SSF53720">
    <property type="entry name" value="ALDH-like"/>
    <property type="match status" value="1"/>
</dbReference>
<dbReference type="AlphaFoldDB" id="A0A4P0XPY9"/>
<evidence type="ECO:0000259" key="2">
    <source>
        <dbReference type="Pfam" id="PF00171"/>
    </source>
</evidence>
<dbReference type="EC" id="1.2.1.79" evidence="3"/>
<dbReference type="GO" id="GO:0036243">
    <property type="term" value="F:succinate-semialdehyde dehydrogenase (NADP+) activity"/>
    <property type="evidence" value="ECO:0007669"/>
    <property type="project" value="UniProtKB-EC"/>
</dbReference>